<evidence type="ECO:0000313" key="3">
    <source>
        <dbReference type="EMBL" id="KAI6645715.1"/>
    </source>
</evidence>
<comment type="similarity">
    <text evidence="1">Belongs to the SNF7 family.</text>
</comment>
<evidence type="ECO:0000313" key="4">
    <source>
        <dbReference type="Proteomes" id="UP001165289"/>
    </source>
</evidence>
<dbReference type="AlphaFoldDB" id="A0AAV7JA90"/>
<dbReference type="InterPro" id="IPR005024">
    <property type="entry name" value="Snf7_fam"/>
</dbReference>
<keyword evidence="4" id="KW-1185">Reference proteome</keyword>
<dbReference type="EMBL" id="JAKMXF010000365">
    <property type="protein sequence ID" value="KAI6645715.1"/>
    <property type="molecule type" value="Genomic_DNA"/>
</dbReference>
<protein>
    <submittedName>
        <fullName evidence="3">Charged multivesicular body protein 2b-like</fullName>
    </submittedName>
</protein>
<name>A0AAV7JA90_9METZ</name>
<dbReference type="Pfam" id="PF03357">
    <property type="entry name" value="Snf7"/>
    <property type="match status" value="1"/>
</dbReference>
<comment type="caution">
    <text evidence="3">The sequence shown here is derived from an EMBL/GenBank/DDBJ whole genome shotgun (WGS) entry which is preliminary data.</text>
</comment>
<dbReference type="GO" id="GO:0007034">
    <property type="term" value="P:vacuolar transport"/>
    <property type="evidence" value="ECO:0007669"/>
    <property type="project" value="InterPro"/>
</dbReference>
<feature type="region of interest" description="Disordered" evidence="2">
    <location>
        <begin position="1"/>
        <end position="35"/>
    </location>
</feature>
<accession>A0AAV7JA90</accession>
<reference evidence="3 4" key="1">
    <citation type="journal article" date="2023" name="BMC Biol.">
        <title>The compact genome of the sponge Oopsacas minuta (Hexactinellida) is lacking key metazoan core genes.</title>
        <authorList>
            <person name="Santini S."/>
            <person name="Schenkelaars Q."/>
            <person name="Jourda C."/>
            <person name="Duchesne M."/>
            <person name="Belahbib H."/>
            <person name="Rocher C."/>
            <person name="Selva M."/>
            <person name="Riesgo A."/>
            <person name="Vervoort M."/>
            <person name="Leys S.P."/>
            <person name="Kodjabachian L."/>
            <person name="Le Bivic A."/>
            <person name="Borchiellini C."/>
            <person name="Claverie J.M."/>
            <person name="Renard E."/>
        </authorList>
    </citation>
    <scope>NUCLEOTIDE SEQUENCE [LARGE SCALE GENOMIC DNA]</scope>
    <source>
        <strain evidence="3">SPO-2</strain>
    </source>
</reference>
<dbReference type="Proteomes" id="UP001165289">
    <property type="component" value="Unassembled WGS sequence"/>
</dbReference>
<evidence type="ECO:0000256" key="1">
    <source>
        <dbReference type="ARBA" id="ARBA00006190"/>
    </source>
</evidence>
<evidence type="ECO:0000256" key="2">
    <source>
        <dbReference type="SAM" id="MobiDB-lite"/>
    </source>
</evidence>
<proteinExistence type="inferred from homology"/>
<organism evidence="3 4">
    <name type="scientific">Oopsacas minuta</name>
    <dbReference type="NCBI Taxonomy" id="111878"/>
    <lineage>
        <taxon>Eukaryota</taxon>
        <taxon>Metazoa</taxon>
        <taxon>Porifera</taxon>
        <taxon>Hexactinellida</taxon>
        <taxon>Hexasterophora</taxon>
        <taxon>Lyssacinosida</taxon>
        <taxon>Leucopsacidae</taxon>
        <taxon>Oopsacas</taxon>
    </lineage>
</organism>
<dbReference type="PANTHER" id="PTHR10476">
    <property type="entry name" value="CHARGED MULTIVESICULAR BODY PROTEIN"/>
    <property type="match status" value="1"/>
</dbReference>
<gene>
    <name evidence="3" type="ORF">LOD99_12978</name>
</gene>
<sequence>MTSKKDRELMRQNDREFRSTERQLQRDRGQLEKQEKQLEMDIRKAAKQGNQQAATTLAKQLIQVRNQKTKSMAMSGKMTALNHQTKTMASTAKMAQTMGATAKTMAKVNDQFDPVKVQKTMMEFEKESTKMEMSEELMTETLDSALAASDDEAETDAVVSNILDEIGIEMTGKLASAPRGLPEAEKTGKKDITDDDIERMLAQLKS</sequence>
<dbReference type="Gene3D" id="6.10.140.1230">
    <property type="match status" value="1"/>
</dbReference>